<gene>
    <name evidence="1" type="ORF">THAOC_14550</name>
</gene>
<dbReference type="EMBL" id="AGNL01016978">
    <property type="protein sequence ID" value="EJK64690.1"/>
    <property type="molecule type" value="Genomic_DNA"/>
</dbReference>
<accession>K0SHC6</accession>
<sequence>MVFRLEDAHFLLDSACLNCTTSAAPRRPHIGCTCPFKRHGTKVWYQSGDRRPGGILRSRTAQVLPRRMTAILRSHLMLNKPTLPPHSSARRAGFGDSCLVVLPIRVVAFTAVAGEIDGERAAVVGVEGDLGLVTNLTRDLLGTLEVDAGQGTHARLGIIHIGEVKWYASVQHKGAAGAELL</sequence>
<name>K0SHC6_THAOC</name>
<organism evidence="1 2">
    <name type="scientific">Thalassiosira oceanica</name>
    <name type="common">Marine diatom</name>
    <dbReference type="NCBI Taxonomy" id="159749"/>
    <lineage>
        <taxon>Eukaryota</taxon>
        <taxon>Sar</taxon>
        <taxon>Stramenopiles</taxon>
        <taxon>Ochrophyta</taxon>
        <taxon>Bacillariophyta</taxon>
        <taxon>Coscinodiscophyceae</taxon>
        <taxon>Thalassiosirophycidae</taxon>
        <taxon>Thalassiosirales</taxon>
        <taxon>Thalassiosiraceae</taxon>
        <taxon>Thalassiosira</taxon>
    </lineage>
</organism>
<proteinExistence type="predicted"/>
<comment type="caution">
    <text evidence="1">The sequence shown here is derived from an EMBL/GenBank/DDBJ whole genome shotgun (WGS) entry which is preliminary data.</text>
</comment>
<evidence type="ECO:0000313" key="2">
    <source>
        <dbReference type="Proteomes" id="UP000266841"/>
    </source>
</evidence>
<feature type="non-terminal residue" evidence="1">
    <location>
        <position position="181"/>
    </location>
</feature>
<dbReference type="Proteomes" id="UP000266841">
    <property type="component" value="Unassembled WGS sequence"/>
</dbReference>
<evidence type="ECO:0000313" key="1">
    <source>
        <dbReference type="EMBL" id="EJK64690.1"/>
    </source>
</evidence>
<reference evidence="1 2" key="1">
    <citation type="journal article" date="2012" name="Genome Biol.">
        <title>Genome and low-iron response of an oceanic diatom adapted to chronic iron limitation.</title>
        <authorList>
            <person name="Lommer M."/>
            <person name="Specht M."/>
            <person name="Roy A.S."/>
            <person name="Kraemer L."/>
            <person name="Andreson R."/>
            <person name="Gutowska M.A."/>
            <person name="Wolf J."/>
            <person name="Bergner S.V."/>
            <person name="Schilhabel M.B."/>
            <person name="Klostermeier U.C."/>
            <person name="Beiko R.G."/>
            <person name="Rosenstiel P."/>
            <person name="Hippler M."/>
            <person name="Laroche J."/>
        </authorList>
    </citation>
    <scope>NUCLEOTIDE SEQUENCE [LARGE SCALE GENOMIC DNA]</scope>
    <source>
        <strain evidence="1 2">CCMP1005</strain>
    </source>
</reference>
<dbReference type="AlphaFoldDB" id="K0SHC6"/>
<protein>
    <submittedName>
        <fullName evidence="1">Uncharacterized protein</fullName>
    </submittedName>
</protein>
<keyword evidence="2" id="KW-1185">Reference proteome</keyword>